<feature type="binding site" evidence="2">
    <location>
        <position position="120"/>
    </location>
    <ligand>
        <name>substrate</name>
    </ligand>
</feature>
<dbReference type="GO" id="GO:0016787">
    <property type="term" value="F:hydrolase activity"/>
    <property type="evidence" value="ECO:0007669"/>
    <property type="project" value="UniProtKB-KW"/>
</dbReference>
<evidence type="ECO:0000256" key="1">
    <source>
        <dbReference type="PIRSR" id="PIRSR014972-1"/>
    </source>
</evidence>
<feature type="active site" evidence="1">
    <location>
        <position position="76"/>
    </location>
</feature>
<evidence type="ECO:0000259" key="3">
    <source>
        <dbReference type="Pfam" id="PF22636"/>
    </source>
</evidence>
<dbReference type="InterPro" id="IPR025540">
    <property type="entry name" value="FlK"/>
</dbReference>
<feature type="binding site" evidence="2">
    <location>
        <position position="69"/>
    </location>
    <ligand>
        <name>substrate</name>
    </ligand>
</feature>
<accession>A0A0D6JID4</accession>
<dbReference type="InterPro" id="IPR029069">
    <property type="entry name" value="HotDog_dom_sf"/>
</dbReference>
<dbReference type="PANTHER" id="PTHR36934">
    <property type="entry name" value="BLR0278 PROTEIN"/>
    <property type="match status" value="1"/>
</dbReference>
<evidence type="ECO:0000256" key="2">
    <source>
        <dbReference type="PIRSR" id="PIRSR014972-2"/>
    </source>
</evidence>
<dbReference type="SUPFAM" id="SSF54637">
    <property type="entry name" value="Thioesterase/thiol ester dehydrase-isomerase"/>
    <property type="match status" value="1"/>
</dbReference>
<dbReference type="KEGG" id="fil:BN1229_v1_3097"/>
<organism evidence="4 5">
    <name type="scientific">Candidatus Filomicrobium marinum</name>
    <dbReference type="NCBI Taxonomy" id="1608628"/>
    <lineage>
        <taxon>Bacteria</taxon>
        <taxon>Pseudomonadati</taxon>
        <taxon>Pseudomonadota</taxon>
        <taxon>Alphaproteobacteria</taxon>
        <taxon>Hyphomicrobiales</taxon>
        <taxon>Hyphomicrobiaceae</taxon>
        <taxon>Filomicrobium</taxon>
    </lineage>
</organism>
<name>A0A0D6JID4_9HYPH</name>
<dbReference type="EMBL" id="LN829119">
    <property type="protein sequence ID" value="CPR20921.1"/>
    <property type="molecule type" value="Genomic_DNA"/>
</dbReference>
<dbReference type="Pfam" id="PF22636">
    <property type="entry name" value="FlK"/>
    <property type="match status" value="1"/>
</dbReference>
<gene>
    <name evidence="4" type="primary">flK</name>
    <name evidence="4" type="ORF">YBN1229_v1_2823</name>
</gene>
<feature type="domain" description="Fluoroacetyl-CoA-specific thioesterase-like" evidence="3">
    <location>
        <begin position="32"/>
        <end position="124"/>
    </location>
</feature>
<dbReference type="CDD" id="cd03440">
    <property type="entry name" value="hot_dog"/>
    <property type="match status" value="1"/>
</dbReference>
<dbReference type="AlphaFoldDB" id="A0A0D6JID4"/>
<dbReference type="RefSeq" id="WP_046478927.1">
    <property type="nucleotide sequence ID" value="NZ_LN829118.1"/>
</dbReference>
<feature type="active site" evidence="1">
    <location>
        <position position="42"/>
    </location>
</feature>
<dbReference type="Gene3D" id="3.10.129.10">
    <property type="entry name" value="Hotdog Thioesterase"/>
    <property type="match status" value="1"/>
</dbReference>
<protein>
    <submittedName>
        <fullName evidence="4">Fluoroacetyl-CoA thioesterase</fullName>
        <ecNumber evidence="4">3.1.2.29</ecNumber>
    </submittedName>
</protein>
<dbReference type="OrthoDB" id="6902891at2"/>
<evidence type="ECO:0000313" key="4">
    <source>
        <dbReference type="EMBL" id="CPR20921.1"/>
    </source>
</evidence>
<reference evidence="5" key="1">
    <citation type="submission" date="2015-02" db="EMBL/GenBank/DDBJ databases">
        <authorList>
            <person name="Chooi Y.-H."/>
        </authorList>
    </citation>
    <scope>NUCLEOTIDE SEQUENCE [LARGE SCALE GENOMIC DNA]</scope>
    <source>
        <strain evidence="5">strain Y</strain>
    </source>
</reference>
<dbReference type="PANTHER" id="PTHR36934:SF1">
    <property type="entry name" value="THIOESTERASE DOMAIN-CONTAINING PROTEIN"/>
    <property type="match status" value="1"/>
</dbReference>
<dbReference type="PIRSF" id="PIRSF014972">
    <property type="entry name" value="FlK"/>
    <property type="match status" value="1"/>
</dbReference>
<sequence>MRDTLKVGDRVQFAYEVPASKTVPGLYPEAKEFSAMPAVFATGFMVGLMEWTCMKVLADHLDEGEGSLGVHIDVSHSAATLPGQTVTVDAECTSIQGRRIGFYVRAHDGIETIGEGRHERIVMAWNRFEAILGKKAKAAGVAPLAPVKE</sequence>
<evidence type="ECO:0000313" key="5">
    <source>
        <dbReference type="Proteomes" id="UP000033187"/>
    </source>
</evidence>
<dbReference type="EC" id="3.1.2.29" evidence="4"/>
<keyword evidence="5" id="KW-1185">Reference proteome</keyword>
<dbReference type="InterPro" id="IPR054485">
    <property type="entry name" value="FlK-like_dom"/>
</dbReference>
<dbReference type="Proteomes" id="UP000033187">
    <property type="component" value="Chromosome 1"/>
</dbReference>
<keyword evidence="4" id="KW-0378">Hydrolase</keyword>
<proteinExistence type="predicted"/>
<dbReference type="KEGG" id="fiy:BN1229_v1_2823"/>
<feature type="active site" evidence="1">
    <location>
        <position position="50"/>
    </location>
</feature>